<keyword evidence="6 10" id="KW-0812">Transmembrane</keyword>
<evidence type="ECO:0000313" key="13">
    <source>
        <dbReference type="Proteomes" id="UP000680865"/>
    </source>
</evidence>
<dbReference type="AlphaFoldDB" id="A0A919VW90"/>
<keyword evidence="8 10" id="KW-1133">Transmembrane helix</keyword>
<keyword evidence="7 10" id="KW-0283">Flagellar rotation</keyword>
<accession>A0A919VW90</accession>
<evidence type="ECO:0000256" key="7">
    <source>
        <dbReference type="ARBA" id="ARBA00022779"/>
    </source>
</evidence>
<dbReference type="GO" id="GO:0009425">
    <property type="term" value="C:bacterial-type flagellum basal body"/>
    <property type="evidence" value="ECO:0007669"/>
    <property type="project" value="InterPro"/>
</dbReference>
<keyword evidence="4 10" id="KW-1003">Cell membrane</keyword>
<evidence type="ECO:0000256" key="4">
    <source>
        <dbReference type="ARBA" id="ARBA00022475"/>
    </source>
</evidence>
<evidence type="ECO:0000259" key="11">
    <source>
        <dbReference type="PROSITE" id="PS50943"/>
    </source>
</evidence>
<proteinExistence type="inferred from homology"/>
<organism evidence="12 13">
    <name type="scientific">Winogradskya consettensis</name>
    <dbReference type="NCBI Taxonomy" id="113560"/>
    <lineage>
        <taxon>Bacteria</taxon>
        <taxon>Bacillati</taxon>
        <taxon>Actinomycetota</taxon>
        <taxon>Actinomycetes</taxon>
        <taxon>Micromonosporales</taxon>
        <taxon>Micromonosporaceae</taxon>
        <taxon>Winogradskya</taxon>
    </lineage>
</organism>
<dbReference type="PANTHER" id="PTHR35091">
    <property type="entry name" value="FLAGELLAR PROTEIN FLIL"/>
    <property type="match status" value="1"/>
</dbReference>
<protein>
    <recommendedName>
        <fullName evidence="10">Flagellar protein FliL</fullName>
    </recommendedName>
</protein>
<evidence type="ECO:0000256" key="6">
    <source>
        <dbReference type="ARBA" id="ARBA00022692"/>
    </source>
</evidence>
<comment type="function">
    <text evidence="1 10">Controls the rotational direction of flagella during chemotaxis.</text>
</comment>
<evidence type="ECO:0000256" key="8">
    <source>
        <dbReference type="ARBA" id="ARBA00022989"/>
    </source>
</evidence>
<keyword evidence="9 10" id="KW-0472">Membrane</keyword>
<evidence type="ECO:0000256" key="2">
    <source>
        <dbReference type="ARBA" id="ARBA00004162"/>
    </source>
</evidence>
<dbReference type="PROSITE" id="PS50943">
    <property type="entry name" value="HTH_CROC1"/>
    <property type="match status" value="1"/>
</dbReference>
<dbReference type="InterPro" id="IPR005503">
    <property type="entry name" value="FliL"/>
</dbReference>
<dbReference type="Pfam" id="PF03748">
    <property type="entry name" value="FliL"/>
    <property type="match status" value="1"/>
</dbReference>
<comment type="caution">
    <text evidence="12">The sequence shown here is derived from an EMBL/GenBank/DDBJ whole genome shotgun (WGS) entry which is preliminary data.</text>
</comment>
<dbReference type="GO" id="GO:0071978">
    <property type="term" value="P:bacterial-type flagellum-dependent swarming motility"/>
    <property type="evidence" value="ECO:0007669"/>
    <property type="project" value="TreeGrafter"/>
</dbReference>
<dbReference type="EMBL" id="BOQP01000034">
    <property type="protein sequence ID" value="GIM78102.1"/>
    <property type="molecule type" value="Genomic_DNA"/>
</dbReference>
<evidence type="ECO:0000256" key="3">
    <source>
        <dbReference type="ARBA" id="ARBA00008281"/>
    </source>
</evidence>
<dbReference type="InterPro" id="IPR001387">
    <property type="entry name" value="Cro/C1-type_HTH"/>
</dbReference>
<gene>
    <name evidence="12" type="ORF">Aco04nite_58710</name>
</gene>
<keyword evidence="13" id="KW-1185">Reference proteome</keyword>
<reference evidence="12" key="1">
    <citation type="submission" date="2021-03" db="EMBL/GenBank/DDBJ databases">
        <title>Whole genome shotgun sequence of Actinoplanes consettensis NBRC 14913.</title>
        <authorList>
            <person name="Komaki H."/>
            <person name="Tamura T."/>
        </authorList>
    </citation>
    <scope>NUCLEOTIDE SEQUENCE</scope>
    <source>
        <strain evidence="12">NBRC 14913</strain>
    </source>
</reference>
<feature type="transmembrane region" description="Helical" evidence="10">
    <location>
        <begin position="21"/>
        <end position="43"/>
    </location>
</feature>
<evidence type="ECO:0000256" key="10">
    <source>
        <dbReference type="RuleBase" id="RU364125"/>
    </source>
</evidence>
<dbReference type="RefSeq" id="WP_213000454.1">
    <property type="nucleotide sequence ID" value="NZ_BAAATW010000001.1"/>
</dbReference>
<sequence>MAKDEKEKDAAAEAPKKSKKMLIIIIAAVVLLGGGGAAAYFLFFKKSDDTPKAPVKGAVVSLENALTINLADGHYLKLGFALQMTEEAGETEVDTAEAIDLAIDQYTGMAIGELETEKGRETVKGELLEKIEKAYNVDDKDLVMGIYFTSFVTQ</sequence>
<dbReference type="Proteomes" id="UP000680865">
    <property type="component" value="Unassembled WGS sequence"/>
</dbReference>
<evidence type="ECO:0000256" key="1">
    <source>
        <dbReference type="ARBA" id="ARBA00002254"/>
    </source>
</evidence>
<evidence type="ECO:0000256" key="5">
    <source>
        <dbReference type="ARBA" id="ARBA00022500"/>
    </source>
</evidence>
<comment type="similarity">
    <text evidence="3 10">Belongs to the FliL family.</text>
</comment>
<keyword evidence="5 10" id="KW-0145">Chemotaxis</keyword>
<dbReference type="GO" id="GO:0006935">
    <property type="term" value="P:chemotaxis"/>
    <property type="evidence" value="ECO:0007669"/>
    <property type="project" value="UniProtKB-KW"/>
</dbReference>
<evidence type="ECO:0000313" key="12">
    <source>
        <dbReference type="EMBL" id="GIM78102.1"/>
    </source>
</evidence>
<dbReference type="PANTHER" id="PTHR35091:SF2">
    <property type="entry name" value="FLAGELLAR PROTEIN FLIL"/>
    <property type="match status" value="1"/>
</dbReference>
<feature type="domain" description="HTH cro/C1-type" evidence="11">
    <location>
        <begin position="117"/>
        <end position="142"/>
    </location>
</feature>
<comment type="subcellular location">
    <subcellularLocation>
        <location evidence="2">Cell membrane</location>
        <topology evidence="2">Single-pass membrane protein</topology>
    </subcellularLocation>
</comment>
<evidence type="ECO:0000256" key="9">
    <source>
        <dbReference type="ARBA" id="ARBA00023136"/>
    </source>
</evidence>
<name>A0A919VW90_9ACTN</name>
<dbReference type="GO" id="GO:0005886">
    <property type="term" value="C:plasma membrane"/>
    <property type="evidence" value="ECO:0007669"/>
    <property type="project" value="UniProtKB-SubCell"/>
</dbReference>